<sequence>MAQYGARPIIMIEEVRRDYFGHLSSHNFKRKLSRCEIDLPIVRLDTSRKANWVCT</sequence>
<dbReference type="AlphaFoldDB" id="A0A7W9Z1X2"/>
<evidence type="ECO:0000313" key="2">
    <source>
        <dbReference type="Proteomes" id="UP000535501"/>
    </source>
</evidence>
<dbReference type="Proteomes" id="UP000535501">
    <property type="component" value="Unassembled WGS sequence"/>
</dbReference>
<dbReference type="RefSeq" id="WP_328589392.1">
    <property type="nucleotide sequence ID" value="NZ_JACHEJ010000038.1"/>
</dbReference>
<gene>
    <name evidence="1" type="ORF">HNQ75_004521</name>
</gene>
<evidence type="ECO:0000313" key="1">
    <source>
        <dbReference type="EMBL" id="MBB6182532.1"/>
    </source>
</evidence>
<dbReference type="InterPro" id="IPR020518">
    <property type="entry name" value="Tscrpt_reg_PrtN"/>
</dbReference>
<name>A0A7W9Z1X2_9HYPH</name>
<dbReference type="Pfam" id="PF11112">
    <property type="entry name" value="PyocinActivator"/>
    <property type="match status" value="1"/>
</dbReference>
<accession>A0A7W9Z1X2</accession>
<reference evidence="1 2" key="1">
    <citation type="submission" date="2020-08" db="EMBL/GenBank/DDBJ databases">
        <title>Genomic Encyclopedia of Type Strains, Phase IV (KMG-IV): sequencing the most valuable type-strain genomes for metagenomic binning, comparative biology and taxonomic classification.</title>
        <authorList>
            <person name="Goeker M."/>
        </authorList>
    </citation>
    <scope>NUCLEOTIDE SEQUENCE [LARGE SCALE GENOMIC DNA]</scope>
    <source>
        <strain evidence="1 2">DSM 102134</strain>
    </source>
</reference>
<dbReference type="EMBL" id="JACHEJ010000038">
    <property type="protein sequence ID" value="MBB6182532.1"/>
    <property type="molecule type" value="Genomic_DNA"/>
</dbReference>
<proteinExistence type="predicted"/>
<keyword evidence="2" id="KW-1185">Reference proteome</keyword>
<organism evidence="1 2">
    <name type="scientific">Pseudorhizobium flavum</name>
    <dbReference type="NCBI Taxonomy" id="1335061"/>
    <lineage>
        <taxon>Bacteria</taxon>
        <taxon>Pseudomonadati</taxon>
        <taxon>Pseudomonadota</taxon>
        <taxon>Alphaproteobacteria</taxon>
        <taxon>Hyphomicrobiales</taxon>
        <taxon>Rhizobiaceae</taxon>
        <taxon>Rhizobium/Agrobacterium group</taxon>
        <taxon>Pseudorhizobium</taxon>
    </lineage>
</organism>
<dbReference type="GO" id="GO:0006355">
    <property type="term" value="P:regulation of DNA-templated transcription"/>
    <property type="evidence" value="ECO:0007669"/>
    <property type="project" value="InterPro"/>
</dbReference>
<comment type="caution">
    <text evidence="1">The sequence shown here is derived from an EMBL/GenBank/DDBJ whole genome shotgun (WGS) entry which is preliminary data.</text>
</comment>
<protein>
    <submittedName>
        <fullName evidence="1">Uncharacterized protein</fullName>
    </submittedName>
</protein>